<sequence>MSEYIRVTKDENDEPIETPSEDDGTVLLSTVTAQFQEACGLRCRNPVKSACPDADWGNLVYVVNYPKDNKRKMDETDQFFCQYREVAGIFIPKPFRAFAFVIFADDHLALSLCGEDLNIKGNRIPISNAKPKHNSSNMGGGMNFGVFSINPAKMAAVQVALQSSWGMMGMLASQQNQSGPVGNNQSQGNMQREPNQVLGAETGWGSASNAGSGSGFNGSFGSSMDSKSSGWGM</sequence>
<feature type="region of interest" description="Disordered" evidence="15">
    <location>
        <begin position="1"/>
        <end position="22"/>
    </location>
</feature>
<dbReference type="InterPro" id="IPR041105">
    <property type="entry name" value="TDP-43_N"/>
</dbReference>
<evidence type="ECO:0000256" key="12">
    <source>
        <dbReference type="ARBA" id="ARBA00023187"/>
    </source>
</evidence>
<keyword evidence="9" id="KW-0238">DNA-binding</keyword>
<feature type="region of interest" description="Disordered" evidence="15">
    <location>
        <begin position="200"/>
        <end position="233"/>
    </location>
</feature>
<dbReference type="InterPro" id="IPR012677">
    <property type="entry name" value="Nucleotide-bd_a/b_plait_sf"/>
</dbReference>
<feature type="domain" description="RRM" evidence="16">
    <location>
        <begin position="58"/>
        <end position="131"/>
    </location>
</feature>
<dbReference type="Pfam" id="PF20910">
    <property type="entry name" value="TDP-43_C"/>
    <property type="match status" value="1"/>
</dbReference>
<dbReference type="GO" id="GO:0005739">
    <property type="term" value="C:mitochondrion"/>
    <property type="evidence" value="ECO:0007669"/>
    <property type="project" value="UniProtKB-SubCell"/>
</dbReference>
<keyword evidence="12" id="KW-0508">mRNA splicing</keyword>
<accession>A0A4X1UCC8</accession>
<dbReference type="Pfam" id="PF18694">
    <property type="entry name" value="TDP-43_N"/>
    <property type="match status" value="1"/>
</dbReference>
<feature type="compositionally biased region" description="Low complexity" evidence="15">
    <location>
        <begin position="219"/>
        <end position="233"/>
    </location>
</feature>
<dbReference type="CDD" id="cd19609">
    <property type="entry name" value="NTD_TDP-43"/>
    <property type="match status" value="1"/>
</dbReference>
<keyword evidence="5" id="KW-0507">mRNA processing</keyword>
<organism evidence="17 18">
    <name type="scientific">Sus scrofa</name>
    <name type="common">Pig</name>
    <dbReference type="NCBI Taxonomy" id="9823"/>
    <lineage>
        <taxon>Eukaryota</taxon>
        <taxon>Metazoa</taxon>
        <taxon>Chordata</taxon>
        <taxon>Craniata</taxon>
        <taxon>Vertebrata</taxon>
        <taxon>Euteleostomi</taxon>
        <taxon>Mammalia</taxon>
        <taxon>Eutheria</taxon>
        <taxon>Laurasiatheria</taxon>
        <taxon>Artiodactyla</taxon>
        <taxon>Suina</taxon>
        <taxon>Suidae</taxon>
        <taxon>Sus</taxon>
    </lineage>
</organism>
<reference evidence="17 18" key="1">
    <citation type="submission" date="2017-08" db="EMBL/GenBank/DDBJ databases">
        <title>USMARCv1.0.</title>
        <authorList>
            <person name="Hannum G.I."/>
            <person name="Koren S."/>
            <person name="Schroeder S.G."/>
            <person name="Chin S.C."/>
            <person name="Nonneman D.J."/>
            <person name="Becker S.A."/>
            <person name="Rosen B.D."/>
            <person name="Bickhart D.M."/>
            <person name="Putnam N.H."/>
            <person name="Green R.E."/>
            <person name="Tuggle C.K."/>
            <person name="Liu H."/>
            <person name="Rohrer G.A."/>
            <person name="Warr A."/>
            <person name="Hall R."/>
            <person name="Kim K."/>
            <person name="Hume D.A."/>
            <person name="Talbot R."/>
            <person name="Chow W."/>
            <person name="Howe K."/>
            <person name="Schwartz A.S."/>
            <person name="Watson M."/>
            <person name="Archibald A.L."/>
            <person name="Phillippy A.M."/>
            <person name="Smith T.P.L."/>
        </authorList>
    </citation>
    <scope>NUCLEOTIDE SEQUENCE [LARGE SCALE GENOMIC DNA]</scope>
</reference>
<evidence type="ECO:0000256" key="1">
    <source>
        <dbReference type="ARBA" id="ARBA00004123"/>
    </source>
</evidence>
<reference evidence="17" key="2">
    <citation type="submission" date="2025-08" db="UniProtKB">
        <authorList>
            <consortium name="Ensembl"/>
        </authorList>
    </citation>
    <scope>IDENTIFICATION</scope>
</reference>
<evidence type="ECO:0000256" key="8">
    <source>
        <dbReference type="ARBA" id="ARBA00023015"/>
    </source>
</evidence>
<dbReference type="SUPFAM" id="SSF54928">
    <property type="entry name" value="RNA-binding domain, RBD"/>
    <property type="match status" value="1"/>
</dbReference>
<keyword evidence="10" id="KW-0496">Mitochondrion</keyword>
<dbReference type="GO" id="GO:0006397">
    <property type="term" value="P:mRNA processing"/>
    <property type="evidence" value="ECO:0007669"/>
    <property type="project" value="UniProtKB-KW"/>
</dbReference>
<protein>
    <recommendedName>
        <fullName evidence="3">TAR DNA-binding protein 43</fullName>
    </recommendedName>
</protein>
<comment type="subcellular location">
    <subcellularLocation>
        <location evidence="2">Mitochondrion</location>
    </subcellularLocation>
    <subcellularLocation>
        <location evidence="1">Nucleus</location>
    </subcellularLocation>
</comment>
<proteinExistence type="predicted"/>
<keyword evidence="4" id="KW-0678">Repressor</keyword>
<dbReference type="GO" id="GO:0003723">
    <property type="term" value="F:RNA binding"/>
    <property type="evidence" value="ECO:0007669"/>
    <property type="project" value="UniProtKB-UniRule"/>
</dbReference>
<evidence type="ECO:0000313" key="18">
    <source>
        <dbReference type="Proteomes" id="UP000314985"/>
    </source>
</evidence>
<dbReference type="InterPro" id="IPR000504">
    <property type="entry name" value="RRM_dom"/>
</dbReference>
<dbReference type="Ensembl" id="ENSSSCT00070031116.1">
    <property type="protein sequence ID" value="ENSSSCP00070025951.1"/>
    <property type="gene ID" value="ENSSSCG00070015837.1"/>
</dbReference>
<dbReference type="InterPro" id="IPR035979">
    <property type="entry name" value="RBD_domain_sf"/>
</dbReference>
<keyword evidence="7 14" id="KW-0694">RNA-binding</keyword>
<evidence type="ECO:0000256" key="14">
    <source>
        <dbReference type="PROSITE-ProRule" id="PRU00176"/>
    </source>
</evidence>
<feature type="compositionally biased region" description="Basic and acidic residues" evidence="15">
    <location>
        <begin position="1"/>
        <end position="10"/>
    </location>
</feature>
<dbReference type="Proteomes" id="UP000314985">
    <property type="component" value="Chromosome 13"/>
</dbReference>
<name>A0A4X1UCC8_PIG</name>
<evidence type="ECO:0000256" key="15">
    <source>
        <dbReference type="SAM" id="MobiDB-lite"/>
    </source>
</evidence>
<dbReference type="GO" id="GO:0008380">
    <property type="term" value="P:RNA splicing"/>
    <property type="evidence" value="ECO:0007669"/>
    <property type="project" value="UniProtKB-KW"/>
</dbReference>
<evidence type="ECO:0000256" key="3">
    <source>
        <dbReference type="ARBA" id="ARBA00018889"/>
    </source>
</evidence>
<dbReference type="PANTHER" id="PTHR48033:SF9">
    <property type="entry name" value="TAR DNA-BINDING PROTEIN 43"/>
    <property type="match status" value="1"/>
</dbReference>
<evidence type="ECO:0000256" key="10">
    <source>
        <dbReference type="ARBA" id="ARBA00023128"/>
    </source>
</evidence>
<dbReference type="Gene3D" id="3.30.70.330">
    <property type="match status" value="1"/>
</dbReference>
<evidence type="ECO:0000256" key="2">
    <source>
        <dbReference type="ARBA" id="ARBA00004173"/>
    </source>
</evidence>
<evidence type="ECO:0000256" key="5">
    <source>
        <dbReference type="ARBA" id="ARBA00022664"/>
    </source>
</evidence>
<dbReference type="InterPro" id="IPR049124">
    <property type="entry name" value="TDP-43_C"/>
</dbReference>
<dbReference type="GO" id="GO:0005634">
    <property type="term" value="C:nucleus"/>
    <property type="evidence" value="ECO:0007669"/>
    <property type="project" value="UniProtKB-SubCell"/>
</dbReference>
<keyword evidence="11" id="KW-0804">Transcription</keyword>
<dbReference type="AlphaFoldDB" id="A0A4X1UCC8"/>
<evidence type="ECO:0000256" key="13">
    <source>
        <dbReference type="ARBA" id="ARBA00023242"/>
    </source>
</evidence>
<evidence type="ECO:0000256" key="7">
    <source>
        <dbReference type="ARBA" id="ARBA00022884"/>
    </source>
</evidence>
<evidence type="ECO:0000256" key="11">
    <source>
        <dbReference type="ARBA" id="ARBA00023163"/>
    </source>
</evidence>
<evidence type="ECO:0000256" key="6">
    <source>
        <dbReference type="ARBA" id="ARBA00022737"/>
    </source>
</evidence>
<dbReference type="GO" id="GO:0003677">
    <property type="term" value="F:DNA binding"/>
    <property type="evidence" value="ECO:0007669"/>
    <property type="project" value="UniProtKB-KW"/>
</dbReference>
<evidence type="ECO:0000256" key="4">
    <source>
        <dbReference type="ARBA" id="ARBA00022491"/>
    </source>
</evidence>
<evidence type="ECO:0000256" key="9">
    <source>
        <dbReference type="ARBA" id="ARBA00023125"/>
    </source>
</evidence>
<evidence type="ECO:0000259" key="16">
    <source>
        <dbReference type="PROSITE" id="PS50102"/>
    </source>
</evidence>
<feature type="compositionally biased region" description="Acidic residues" evidence="15">
    <location>
        <begin position="11"/>
        <end position="22"/>
    </location>
</feature>
<keyword evidence="13" id="KW-0539">Nucleus</keyword>
<dbReference type="PANTHER" id="PTHR48033">
    <property type="entry name" value="RNA-BINDING (RRM/RBD/RNP MOTIFS) FAMILY PROTEIN"/>
    <property type="match status" value="1"/>
</dbReference>
<evidence type="ECO:0000313" key="17">
    <source>
        <dbReference type="Ensembl" id="ENSSSCP00070025951.1"/>
    </source>
</evidence>
<keyword evidence="8" id="KW-0805">Transcription regulation</keyword>
<dbReference type="PROSITE" id="PS50102">
    <property type="entry name" value="RRM"/>
    <property type="match status" value="1"/>
</dbReference>
<keyword evidence="6" id="KW-0677">Repeat</keyword>